<feature type="domain" description="AAA" evidence="17">
    <location>
        <begin position="536"/>
        <end position="648"/>
    </location>
</feature>
<evidence type="ECO:0000256" key="12">
    <source>
        <dbReference type="ARBA" id="ARBA00023137"/>
    </source>
</evidence>
<dbReference type="CDD" id="cd05387">
    <property type="entry name" value="BY-kinase"/>
    <property type="match status" value="1"/>
</dbReference>
<gene>
    <name evidence="19" type="ORF">HNR75_002640</name>
</gene>
<evidence type="ECO:0000256" key="11">
    <source>
        <dbReference type="ARBA" id="ARBA00023136"/>
    </source>
</evidence>
<evidence type="ECO:0000256" key="5">
    <source>
        <dbReference type="ARBA" id="ARBA00022679"/>
    </source>
</evidence>
<dbReference type="Pfam" id="PF02706">
    <property type="entry name" value="Wzz"/>
    <property type="match status" value="1"/>
</dbReference>
<evidence type="ECO:0000256" key="14">
    <source>
        <dbReference type="SAM" id="Coils"/>
    </source>
</evidence>
<dbReference type="EMBL" id="JACHGR010000009">
    <property type="protein sequence ID" value="MBB6056701.1"/>
    <property type="molecule type" value="Genomic_DNA"/>
</dbReference>
<name>A0A841GNL4_9GAMM</name>
<evidence type="ECO:0000256" key="8">
    <source>
        <dbReference type="ARBA" id="ARBA00022777"/>
    </source>
</evidence>
<keyword evidence="3" id="KW-1003">Cell membrane</keyword>
<organism evidence="19 20">
    <name type="scientific">Tolumonas osonensis</name>
    <dbReference type="NCBI Taxonomy" id="675874"/>
    <lineage>
        <taxon>Bacteria</taxon>
        <taxon>Pseudomonadati</taxon>
        <taxon>Pseudomonadota</taxon>
        <taxon>Gammaproteobacteria</taxon>
        <taxon>Aeromonadales</taxon>
        <taxon>Aeromonadaceae</taxon>
        <taxon>Tolumonas</taxon>
    </lineage>
</organism>
<dbReference type="GO" id="GO:0042802">
    <property type="term" value="F:identical protein binding"/>
    <property type="evidence" value="ECO:0007669"/>
    <property type="project" value="UniProtKB-ARBA"/>
</dbReference>
<dbReference type="InterPro" id="IPR032807">
    <property type="entry name" value="GNVR"/>
</dbReference>
<dbReference type="Pfam" id="PF13807">
    <property type="entry name" value="GNVR"/>
    <property type="match status" value="1"/>
</dbReference>
<dbReference type="EC" id="2.7.10.-" evidence="19"/>
<dbReference type="InterPro" id="IPR025669">
    <property type="entry name" value="AAA_dom"/>
</dbReference>
<dbReference type="AlphaFoldDB" id="A0A841GNL4"/>
<dbReference type="SUPFAM" id="SSF52540">
    <property type="entry name" value="P-loop containing nucleoside triphosphate hydrolases"/>
    <property type="match status" value="1"/>
</dbReference>
<evidence type="ECO:0000313" key="19">
    <source>
        <dbReference type="EMBL" id="MBB6056701.1"/>
    </source>
</evidence>
<feature type="transmembrane region" description="Helical" evidence="15">
    <location>
        <begin position="429"/>
        <end position="452"/>
    </location>
</feature>
<evidence type="ECO:0000256" key="15">
    <source>
        <dbReference type="SAM" id="Phobius"/>
    </source>
</evidence>
<evidence type="ECO:0000256" key="4">
    <source>
        <dbReference type="ARBA" id="ARBA00022519"/>
    </source>
</evidence>
<dbReference type="RefSeq" id="WP_188027421.1">
    <property type="nucleotide sequence ID" value="NZ_JACHGR010000009.1"/>
</dbReference>
<keyword evidence="10 15" id="KW-1133">Transmembrane helix</keyword>
<dbReference type="GO" id="GO:0005524">
    <property type="term" value="F:ATP binding"/>
    <property type="evidence" value="ECO:0007669"/>
    <property type="project" value="UniProtKB-KW"/>
</dbReference>
<accession>A0A841GNL4</accession>
<feature type="domain" description="Polysaccharide chain length determinant N-terminal" evidence="16">
    <location>
        <begin position="18"/>
        <end position="109"/>
    </location>
</feature>
<dbReference type="InterPro" id="IPR003856">
    <property type="entry name" value="LPS_length_determ_N"/>
</dbReference>
<dbReference type="Proteomes" id="UP000585721">
    <property type="component" value="Unassembled WGS sequence"/>
</dbReference>
<dbReference type="Gene3D" id="3.40.50.300">
    <property type="entry name" value="P-loop containing nucleotide triphosphate hydrolases"/>
    <property type="match status" value="1"/>
</dbReference>
<dbReference type="FunFam" id="3.40.50.300:FF:000527">
    <property type="entry name" value="Tyrosine-protein kinase etk"/>
    <property type="match status" value="1"/>
</dbReference>
<evidence type="ECO:0000259" key="18">
    <source>
        <dbReference type="Pfam" id="PF13807"/>
    </source>
</evidence>
<evidence type="ECO:0000313" key="20">
    <source>
        <dbReference type="Proteomes" id="UP000585721"/>
    </source>
</evidence>
<evidence type="ECO:0000256" key="7">
    <source>
        <dbReference type="ARBA" id="ARBA00022741"/>
    </source>
</evidence>
<evidence type="ECO:0000256" key="6">
    <source>
        <dbReference type="ARBA" id="ARBA00022692"/>
    </source>
</evidence>
<protein>
    <submittedName>
        <fullName evidence="19">Tyrosine-protein kinase Etk/Wzc</fullName>
        <ecNumber evidence="19">2.7.10.-</ecNumber>
    </submittedName>
</protein>
<feature type="domain" description="Tyrosine-protein kinase G-rich" evidence="18">
    <location>
        <begin position="370"/>
        <end position="451"/>
    </location>
</feature>
<dbReference type="GO" id="GO:0004713">
    <property type="term" value="F:protein tyrosine kinase activity"/>
    <property type="evidence" value="ECO:0007669"/>
    <property type="project" value="UniProtKB-KW"/>
</dbReference>
<keyword evidence="5 19" id="KW-0808">Transferase</keyword>
<evidence type="ECO:0000256" key="1">
    <source>
        <dbReference type="ARBA" id="ARBA00004429"/>
    </source>
</evidence>
<feature type="coiled-coil region" evidence="14">
    <location>
        <begin position="258"/>
        <end position="306"/>
    </location>
</feature>
<keyword evidence="9" id="KW-0067">ATP-binding</keyword>
<evidence type="ECO:0000256" key="3">
    <source>
        <dbReference type="ARBA" id="ARBA00022475"/>
    </source>
</evidence>
<sequence>MATTTPPQPQNRNTAEVIDLGRLLGLLLDNKWLITGITGFFALAGVIYALCATPIYQADALVQVEQKKGGVPGLSEVSDMLGSGSDSEAATEIELIKSRMIIGQTVDELNLDVQIAPDFPYGAGKGLAARLGWQAGTLRVGRFQVPAAYEGQTFALQLQDNGAYQLSLDGTDLLQGKAGELAQSKDGISLLVSDLKGEAGQRFTLTKLPALQVINDLQQDLLVSEKGKKTGMLAMSLNGDDRDAIRTVLESVARNYVLKNIERNAAEAEKSLQFLQSHLPDVRSSLEASEQKLNSYRQKNESVDLNLEAKAALDTMVALETQLNELTFKESDIAQQFTKSHPAYISLLEKRHTLLKEKERINQQVQKLPKVQQDVLRLTRDVQVGQEIYLQLLNKVQELNILKAGTVGNVRIIDHAAVKIQPVKPKKSLLVVIATLLGGMLSVALVLIRAAFNRGVEGPDELEKLGVNVYASVPLSAWQAEQTKKQQKGKKLTLLAQHNPADLSIEALRNLRTSLHFAMMEARNNVLMITGPSPAIGKTFITGNLASVIAHGGQKVLLIDADMRKGHLHHYSGTTGKTGLSDYLCGQQELQQIIVSGEQPGLDFIARGQVPPNPSELLMHPRFAALLEWASQHYDLVLVDTPPLLAVTDAAIVGRLAGTTLLVARFGVTAAKEIEITQRRLEQNGIEVKGAILNAMEKRAAGYYGGSYGYYQYSYQSAKN</sequence>
<comment type="caution">
    <text evidence="19">The sequence shown here is derived from an EMBL/GenBank/DDBJ whole genome shotgun (WGS) entry which is preliminary data.</text>
</comment>
<proteinExistence type="inferred from homology"/>
<dbReference type="PANTHER" id="PTHR32309:SF32">
    <property type="entry name" value="TYROSINE-PROTEIN KINASE ETK-RELATED"/>
    <property type="match status" value="1"/>
</dbReference>
<dbReference type="GO" id="GO:0005886">
    <property type="term" value="C:plasma membrane"/>
    <property type="evidence" value="ECO:0007669"/>
    <property type="project" value="UniProtKB-SubCell"/>
</dbReference>
<dbReference type="PANTHER" id="PTHR32309">
    <property type="entry name" value="TYROSINE-PROTEIN KINASE"/>
    <property type="match status" value="1"/>
</dbReference>
<evidence type="ECO:0000256" key="2">
    <source>
        <dbReference type="ARBA" id="ARBA00008883"/>
    </source>
</evidence>
<keyword evidence="11 15" id="KW-0472">Membrane</keyword>
<keyword evidence="8 19" id="KW-0418">Kinase</keyword>
<feature type="transmembrane region" description="Helical" evidence="15">
    <location>
        <begin position="32"/>
        <end position="51"/>
    </location>
</feature>
<dbReference type="InterPro" id="IPR005702">
    <property type="entry name" value="Wzc-like_C"/>
</dbReference>
<reference evidence="19 20" key="1">
    <citation type="submission" date="2020-08" db="EMBL/GenBank/DDBJ databases">
        <title>Genomic Encyclopedia of Type Strains, Phase IV (KMG-IV): sequencing the most valuable type-strain genomes for metagenomic binning, comparative biology and taxonomic classification.</title>
        <authorList>
            <person name="Goeker M."/>
        </authorList>
    </citation>
    <scope>NUCLEOTIDE SEQUENCE [LARGE SCALE GENOMIC DNA]</scope>
    <source>
        <strain evidence="19 20">DSM 22975</strain>
    </source>
</reference>
<dbReference type="Pfam" id="PF23607">
    <property type="entry name" value="WZC_N"/>
    <property type="match status" value="1"/>
</dbReference>
<dbReference type="InterPro" id="IPR050445">
    <property type="entry name" value="Bact_polysacc_biosynth/exp"/>
</dbReference>
<keyword evidence="4" id="KW-0997">Cell inner membrane</keyword>
<comment type="catalytic activity">
    <reaction evidence="13">
        <text>L-tyrosyl-[protein] + ATP = O-phospho-L-tyrosyl-[protein] + ADP + H(+)</text>
        <dbReference type="Rhea" id="RHEA:10596"/>
        <dbReference type="Rhea" id="RHEA-COMP:10136"/>
        <dbReference type="Rhea" id="RHEA-COMP:20101"/>
        <dbReference type="ChEBI" id="CHEBI:15378"/>
        <dbReference type="ChEBI" id="CHEBI:30616"/>
        <dbReference type="ChEBI" id="CHEBI:46858"/>
        <dbReference type="ChEBI" id="CHEBI:61978"/>
        <dbReference type="ChEBI" id="CHEBI:456216"/>
    </reaction>
</comment>
<evidence type="ECO:0000256" key="10">
    <source>
        <dbReference type="ARBA" id="ARBA00022989"/>
    </source>
</evidence>
<evidence type="ECO:0000256" key="13">
    <source>
        <dbReference type="ARBA" id="ARBA00053015"/>
    </source>
</evidence>
<dbReference type="InterPro" id="IPR027417">
    <property type="entry name" value="P-loop_NTPase"/>
</dbReference>
<comment type="similarity">
    <text evidence="2">Belongs to the etk/wzc family.</text>
</comment>
<evidence type="ECO:0000259" key="17">
    <source>
        <dbReference type="Pfam" id="PF13614"/>
    </source>
</evidence>
<keyword evidence="12" id="KW-0829">Tyrosine-protein kinase</keyword>
<keyword evidence="20" id="KW-1185">Reference proteome</keyword>
<keyword evidence="14" id="KW-0175">Coiled coil</keyword>
<dbReference type="Pfam" id="PF13614">
    <property type="entry name" value="AAA_31"/>
    <property type="match status" value="1"/>
</dbReference>
<keyword evidence="6 15" id="KW-0812">Transmembrane</keyword>
<keyword evidence="7" id="KW-0547">Nucleotide-binding</keyword>
<dbReference type="NCBIfam" id="TIGR01007">
    <property type="entry name" value="eps_fam"/>
    <property type="match status" value="1"/>
</dbReference>
<evidence type="ECO:0000259" key="16">
    <source>
        <dbReference type="Pfam" id="PF02706"/>
    </source>
</evidence>
<comment type="subcellular location">
    <subcellularLocation>
        <location evidence="1">Cell inner membrane</location>
        <topology evidence="1">Multi-pass membrane protein</topology>
    </subcellularLocation>
</comment>
<evidence type="ECO:0000256" key="9">
    <source>
        <dbReference type="ARBA" id="ARBA00022840"/>
    </source>
</evidence>